<dbReference type="AlphaFoldDB" id="A0A0Q9YV65"/>
<feature type="compositionally biased region" description="Acidic residues" evidence="1">
    <location>
        <begin position="107"/>
        <end position="149"/>
    </location>
</feature>
<reference evidence="3" key="2">
    <citation type="journal article" date="2016" name="Genome Announc.">
        <title>Draft Genome Sequences of Two Novel Amoeba-Resistant Intranuclear Bacteria, 'Candidatus Berkiella cookevillensis' and 'Candidatus Berkiella aquae'.</title>
        <authorList>
            <person name="Mehari Y.T."/>
            <person name="Arivett B.A."/>
            <person name="Farone A.L."/>
            <person name="Gunderson J.H."/>
            <person name="Farone M.B."/>
        </authorList>
    </citation>
    <scope>NUCLEOTIDE SEQUENCE</scope>
    <source>
        <strain evidence="3">HT99</strain>
    </source>
</reference>
<sequence>MLGDFDRHSPELQSSSNSSSTLWDSLFSIPSHIVNLFSTAAQSSAVKLKGTEEILLPKPATDSSSDGEGTDSDYDSELDADFQPNSETDYESDDSELDADFQPNSETDYESDDSELDADFQPDSESDYESEESDCDNSNESEDLNDDSNFDFNAYLAWKTKEIKKESAKRLKRETDTSDSECNKNTKRHCKR</sequence>
<accession>A0A0Q9YV65</accession>
<feature type="compositionally biased region" description="Acidic residues" evidence="1">
    <location>
        <begin position="88"/>
        <end position="99"/>
    </location>
</feature>
<keyword evidence="4" id="KW-1185">Reference proteome</keyword>
<gene>
    <name evidence="3" type="ORF">HT99x_004340</name>
    <name evidence="2" type="ORF">HT99x_02255</name>
</gene>
<dbReference type="RefSeq" id="WP_075066868.1">
    <property type="nucleotide sequence ID" value="NZ_LKAJ02000001.1"/>
</dbReference>
<dbReference type="EMBL" id="LKAJ01000009">
    <property type="protein sequence ID" value="KRG20766.1"/>
    <property type="molecule type" value="Genomic_DNA"/>
</dbReference>
<feature type="region of interest" description="Disordered" evidence="1">
    <location>
        <begin position="50"/>
        <end position="150"/>
    </location>
</feature>
<feature type="compositionally biased region" description="Low complexity" evidence="1">
    <location>
        <begin position="11"/>
        <end position="21"/>
    </location>
</feature>
<evidence type="ECO:0000313" key="2">
    <source>
        <dbReference type="EMBL" id="KRG20766.1"/>
    </source>
</evidence>
<evidence type="ECO:0000313" key="3">
    <source>
        <dbReference type="EMBL" id="MCS5710648.1"/>
    </source>
</evidence>
<comment type="caution">
    <text evidence="2">The sequence shown here is derived from an EMBL/GenBank/DDBJ whole genome shotgun (WGS) entry which is preliminary data.</text>
</comment>
<dbReference type="Proteomes" id="UP000051497">
    <property type="component" value="Unassembled WGS sequence"/>
</dbReference>
<evidence type="ECO:0000313" key="4">
    <source>
        <dbReference type="Proteomes" id="UP000051497"/>
    </source>
</evidence>
<organism evidence="2">
    <name type="scientific">Candidatus Berkiella aquae</name>
    <dbReference type="NCBI Taxonomy" id="295108"/>
    <lineage>
        <taxon>Bacteria</taxon>
        <taxon>Pseudomonadati</taxon>
        <taxon>Pseudomonadota</taxon>
        <taxon>Gammaproteobacteria</taxon>
        <taxon>Candidatus Berkiellales</taxon>
        <taxon>Candidatus Berkiellaceae</taxon>
        <taxon>Candidatus Berkiella</taxon>
    </lineage>
</organism>
<reference evidence="2" key="1">
    <citation type="submission" date="2015-09" db="EMBL/GenBank/DDBJ databases">
        <title>Draft Genome Sequences of Two Novel Amoeba-resistant Intranuclear Bacteria, Candidatus Berkiella cookevillensis and Candidatus Berkiella aquae.</title>
        <authorList>
            <person name="Mehari Y.T."/>
            <person name="Arivett B.A."/>
            <person name="Farone A.L."/>
            <person name="Gunderson J.H."/>
            <person name="Farone M.B."/>
        </authorList>
    </citation>
    <scope>NUCLEOTIDE SEQUENCE [LARGE SCALE GENOMIC DNA]</scope>
    <source>
        <strain evidence="2">HT99</strain>
    </source>
</reference>
<protein>
    <submittedName>
        <fullName evidence="3">MSCRAMM family adhesin SdrC</fullName>
    </submittedName>
</protein>
<proteinExistence type="predicted"/>
<feature type="region of interest" description="Disordered" evidence="1">
    <location>
        <begin position="167"/>
        <end position="192"/>
    </location>
</feature>
<feature type="compositionally biased region" description="Basic and acidic residues" evidence="1">
    <location>
        <begin position="167"/>
        <end position="184"/>
    </location>
</feature>
<dbReference type="EMBL" id="LKAJ02000001">
    <property type="protein sequence ID" value="MCS5710648.1"/>
    <property type="molecule type" value="Genomic_DNA"/>
</dbReference>
<feature type="region of interest" description="Disordered" evidence="1">
    <location>
        <begin position="1"/>
        <end position="21"/>
    </location>
</feature>
<name>A0A0Q9YV65_9GAMM</name>
<feature type="compositionally biased region" description="Basic and acidic residues" evidence="1">
    <location>
        <begin position="1"/>
        <end position="10"/>
    </location>
</feature>
<reference evidence="3" key="3">
    <citation type="submission" date="2021-06" db="EMBL/GenBank/DDBJ databases">
        <title>Genomic Description and Analysis of Intracellular Bacteria, Candidatus Berkiella cookevillensis and Candidatus Berkiella aquae.</title>
        <authorList>
            <person name="Kidane D.T."/>
            <person name="Mehari Y.T."/>
            <person name="Rice F.C."/>
            <person name="Arivett B.A."/>
            <person name="Farone A.L."/>
            <person name="Berk S.G."/>
            <person name="Farone M.B."/>
        </authorList>
    </citation>
    <scope>NUCLEOTIDE SEQUENCE</scope>
    <source>
        <strain evidence="3">HT99</strain>
    </source>
</reference>
<dbReference type="PATRIC" id="fig|1590043.3.peg.2302"/>
<feature type="compositionally biased region" description="Acidic residues" evidence="1">
    <location>
        <begin position="68"/>
        <end position="80"/>
    </location>
</feature>
<evidence type="ECO:0000256" key="1">
    <source>
        <dbReference type="SAM" id="MobiDB-lite"/>
    </source>
</evidence>